<dbReference type="GO" id="GO:0016987">
    <property type="term" value="F:sigma factor activity"/>
    <property type="evidence" value="ECO:0007669"/>
    <property type="project" value="UniProtKB-KW"/>
</dbReference>
<keyword evidence="2" id="KW-0805">Transcription regulation</keyword>
<dbReference type="InterPro" id="IPR013324">
    <property type="entry name" value="RNA_pol_sigma_r3/r4-like"/>
</dbReference>
<organism evidence="8 9">
    <name type="scientific">Kryptobacter tengchongensis</name>
    <dbReference type="NCBI Taxonomy" id="1643429"/>
    <lineage>
        <taxon>Bacteria</taxon>
        <taxon>Pseudomonadati</taxon>
        <taxon>Candidatus Kryptoniota</taxon>
        <taxon>Candidatus Kryptobacter</taxon>
    </lineage>
</organism>
<protein>
    <submittedName>
        <fullName evidence="8">RNA polymerase sigma-70 factor, ECF subfamily</fullName>
    </submittedName>
</protein>
<dbReference type="Proteomes" id="UP000243105">
    <property type="component" value="Unassembled WGS sequence"/>
</dbReference>
<dbReference type="SUPFAM" id="SSF88946">
    <property type="entry name" value="Sigma2 domain of RNA polymerase sigma factors"/>
    <property type="match status" value="1"/>
</dbReference>
<evidence type="ECO:0000256" key="1">
    <source>
        <dbReference type="ARBA" id="ARBA00010641"/>
    </source>
</evidence>
<evidence type="ECO:0000256" key="4">
    <source>
        <dbReference type="ARBA" id="ARBA00023125"/>
    </source>
</evidence>
<evidence type="ECO:0000256" key="2">
    <source>
        <dbReference type="ARBA" id="ARBA00023015"/>
    </source>
</evidence>
<dbReference type="Gene3D" id="1.10.1740.10">
    <property type="match status" value="1"/>
</dbReference>
<dbReference type="Pfam" id="PF08281">
    <property type="entry name" value="Sigma70_r4_2"/>
    <property type="match status" value="1"/>
</dbReference>
<evidence type="ECO:0000256" key="3">
    <source>
        <dbReference type="ARBA" id="ARBA00023082"/>
    </source>
</evidence>
<name>A0A916LKJ2_KRYT1</name>
<dbReference type="GO" id="GO:0003677">
    <property type="term" value="F:DNA binding"/>
    <property type="evidence" value="ECO:0007669"/>
    <property type="project" value="UniProtKB-KW"/>
</dbReference>
<evidence type="ECO:0000313" key="8">
    <source>
        <dbReference type="EMBL" id="CUT05015.1"/>
    </source>
</evidence>
<keyword evidence="3" id="KW-0731">Sigma factor</keyword>
<proteinExistence type="inferred from homology"/>
<dbReference type="InterPro" id="IPR013249">
    <property type="entry name" value="RNA_pol_sigma70_r4_t2"/>
</dbReference>
<dbReference type="SUPFAM" id="SSF88659">
    <property type="entry name" value="Sigma3 and sigma4 domains of RNA polymerase sigma factors"/>
    <property type="match status" value="1"/>
</dbReference>
<dbReference type="EMBL" id="CZVV01000144">
    <property type="protein sequence ID" value="CUT05015.1"/>
    <property type="molecule type" value="Genomic_DNA"/>
</dbReference>
<evidence type="ECO:0000259" key="6">
    <source>
        <dbReference type="Pfam" id="PF04542"/>
    </source>
</evidence>
<dbReference type="CDD" id="cd06171">
    <property type="entry name" value="Sigma70_r4"/>
    <property type="match status" value="1"/>
</dbReference>
<dbReference type="AlphaFoldDB" id="A0A916LKJ2"/>
<reference evidence="8 9" key="1">
    <citation type="submission" date="2015-11" db="EMBL/GenBank/DDBJ databases">
        <authorList>
            <person name="Varghese N."/>
        </authorList>
    </citation>
    <scope>NUCLEOTIDE SEQUENCE [LARGE SCALE GENOMIC DNA]</scope>
    <source>
        <strain evidence="8 9">JGI-25</strain>
    </source>
</reference>
<sequence>MPESDWEIFERVKNGDELAFKEIYEKFKLPLYRFCLRMVFDEDTAIDIVHDVFMKIYENKNLIEPASFSLSTLLFKIAKNRCLNFLRDRREKIQVDSVEINSGCDVEKNFEVIDAKEKLQRILNLLDDDYRAILILREWNGLSYSEIAKIFDTSVSAVKAKLFKARRKLAEIYKKYYGDE</sequence>
<dbReference type="PANTHER" id="PTHR43133:SF8">
    <property type="entry name" value="RNA POLYMERASE SIGMA FACTOR HI_1459-RELATED"/>
    <property type="match status" value="1"/>
</dbReference>
<dbReference type="NCBIfam" id="TIGR02937">
    <property type="entry name" value="sigma70-ECF"/>
    <property type="match status" value="1"/>
</dbReference>
<feature type="domain" description="RNA polymerase sigma factor 70 region 4 type 2" evidence="7">
    <location>
        <begin position="117"/>
        <end position="169"/>
    </location>
</feature>
<evidence type="ECO:0000313" key="9">
    <source>
        <dbReference type="Proteomes" id="UP000243105"/>
    </source>
</evidence>
<evidence type="ECO:0000256" key="5">
    <source>
        <dbReference type="ARBA" id="ARBA00023163"/>
    </source>
</evidence>
<dbReference type="GO" id="GO:0006352">
    <property type="term" value="P:DNA-templated transcription initiation"/>
    <property type="evidence" value="ECO:0007669"/>
    <property type="project" value="InterPro"/>
</dbReference>
<dbReference type="Pfam" id="PF04542">
    <property type="entry name" value="Sigma70_r2"/>
    <property type="match status" value="1"/>
</dbReference>
<accession>A0A916LKJ2</accession>
<comment type="caution">
    <text evidence="8">The sequence shown here is derived from an EMBL/GenBank/DDBJ whole genome shotgun (WGS) entry which is preliminary data.</text>
</comment>
<feature type="domain" description="RNA polymerase sigma-70 region 2" evidence="6">
    <location>
        <begin position="24"/>
        <end position="90"/>
    </location>
</feature>
<comment type="similarity">
    <text evidence="1">Belongs to the sigma-70 factor family. ECF subfamily.</text>
</comment>
<gene>
    <name evidence="8" type="ORF">JGI25_01515</name>
</gene>
<dbReference type="PANTHER" id="PTHR43133">
    <property type="entry name" value="RNA POLYMERASE ECF-TYPE SIGMA FACTO"/>
    <property type="match status" value="1"/>
</dbReference>
<keyword evidence="5" id="KW-0804">Transcription</keyword>
<dbReference type="InterPro" id="IPR036388">
    <property type="entry name" value="WH-like_DNA-bd_sf"/>
</dbReference>
<dbReference type="InterPro" id="IPR014284">
    <property type="entry name" value="RNA_pol_sigma-70_dom"/>
</dbReference>
<dbReference type="RefSeq" id="WP_072151296.1">
    <property type="nucleotide sequence ID" value="NZ_CZVH01000021.1"/>
</dbReference>
<dbReference type="InterPro" id="IPR039425">
    <property type="entry name" value="RNA_pol_sigma-70-like"/>
</dbReference>
<keyword evidence="4" id="KW-0238">DNA-binding</keyword>
<dbReference type="InterPro" id="IPR007627">
    <property type="entry name" value="RNA_pol_sigma70_r2"/>
</dbReference>
<dbReference type="Gene3D" id="1.10.10.10">
    <property type="entry name" value="Winged helix-like DNA-binding domain superfamily/Winged helix DNA-binding domain"/>
    <property type="match status" value="1"/>
</dbReference>
<evidence type="ECO:0000259" key="7">
    <source>
        <dbReference type="Pfam" id="PF08281"/>
    </source>
</evidence>
<dbReference type="InterPro" id="IPR013325">
    <property type="entry name" value="RNA_pol_sigma_r2"/>
</dbReference>